<dbReference type="GO" id="GO:0004040">
    <property type="term" value="F:amidase activity"/>
    <property type="evidence" value="ECO:0007669"/>
    <property type="project" value="InterPro"/>
</dbReference>
<name>A0A2V4A3L1_9BACT</name>
<sequence>MKQLFISLICLLLMCISCTERVVFTHEKVTPEYAEIVSKDDVRGFADTLITPYIYTKVISLRMLPVKEKKQKFVEMLLPSVLLAQHNLNQKIKRVEHIETWLTQHPNYIESDSIFLFQLFEQYKCSEISELKNRLKPHPASIVLGQAALESGWGSSRFFQEGNNVFGIWSYNKGENRIKALVGRDSTHIYVRKYSSIEESVNDYYQTIARVRAYKEFRLERSNTDDPCKLVPLLHRYSEIGEAYTKKLNSLITNNKLTQYDNYTIDDKYLQKETIELAQLNKFPLNNLY</sequence>
<dbReference type="PANTHER" id="PTHR40572:SF1">
    <property type="entry name" value="PROTEIN BAX"/>
    <property type="match status" value="1"/>
</dbReference>
<dbReference type="PANTHER" id="PTHR40572">
    <property type="entry name" value="PROTEIN BAX"/>
    <property type="match status" value="1"/>
</dbReference>
<dbReference type="Proteomes" id="UP000248079">
    <property type="component" value="Unassembled WGS sequence"/>
</dbReference>
<evidence type="ECO:0000313" key="4">
    <source>
        <dbReference type="Proteomes" id="UP000248079"/>
    </source>
</evidence>
<accession>A0A2V4A3L1</accession>
<reference evidence="3 4" key="1">
    <citation type="submission" date="2018-05" db="EMBL/GenBank/DDBJ databases">
        <title>Marinifilum breve JC075T sp. nov., a marine bacterium isolated from Yongle Blue Hole in the South China Sea.</title>
        <authorList>
            <person name="Fu T."/>
        </authorList>
    </citation>
    <scope>NUCLEOTIDE SEQUENCE [LARGE SCALE GENOMIC DNA]</scope>
    <source>
        <strain evidence="3 4">JC075</strain>
    </source>
</reference>
<proteinExistence type="predicted"/>
<dbReference type="InterPro" id="IPR002901">
    <property type="entry name" value="MGlyc_endo_b_GlcNAc-like_dom"/>
</dbReference>
<dbReference type="OrthoDB" id="9810444at2"/>
<evidence type="ECO:0000259" key="2">
    <source>
        <dbReference type="SMART" id="SM00047"/>
    </source>
</evidence>
<feature type="domain" description="Mannosyl-glycoprotein endo-beta-N-acetylglucosamidase-like" evidence="2">
    <location>
        <begin position="116"/>
        <end position="261"/>
    </location>
</feature>
<feature type="signal peptide" evidence="1">
    <location>
        <begin position="1"/>
        <end position="22"/>
    </location>
</feature>
<dbReference type="EMBL" id="QFLI01000002">
    <property type="protein sequence ID" value="PXY01940.1"/>
    <property type="molecule type" value="Genomic_DNA"/>
</dbReference>
<dbReference type="InterPro" id="IPR053195">
    <property type="entry name" value="Bax-like"/>
</dbReference>
<organism evidence="3 4">
    <name type="scientific">Marinifilum breve</name>
    <dbReference type="NCBI Taxonomy" id="2184082"/>
    <lineage>
        <taxon>Bacteria</taxon>
        <taxon>Pseudomonadati</taxon>
        <taxon>Bacteroidota</taxon>
        <taxon>Bacteroidia</taxon>
        <taxon>Marinilabiliales</taxon>
        <taxon>Marinifilaceae</taxon>
    </lineage>
</organism>
<dbReference type="RefSeq" id="WP_110359576.1">
    <property type="nucleotide sequence ID" value="NZ_QFLI01000002.1"/>
</dbReference>
<keyword evidence="1" id="KW-0732">Signal</keyword>
<keyword evidence="4" id="KW-1185">Reference proteome</keyword>
<dbReference type="SMART" id="SM00047">
    <property type="entry name" value="LYZ2"/>
    <property type="match status" value="1"/>
</dbReference>
<protein>
    <recommendedName>
        <fullName evidence="2">Mannosyl-glycoprotein endo-beta-N-acetylglucosamidase-like domain-containing protein</fullName>
    </recommendedName>
</protein>
<evidence type="ECO:0000313" key="3">
    <source>
        <dbReference type="EMBL" id="PXY01940.1"/>
    </source>
</evidence>
<gene>
    <name evidence="3" type="ORF">DF185_04635</name>
</gene>
<dbReference type="Gene3D" id="1.10.530.10">
    <property type="match status" value="1"/>
</dbReference>
<dbReference type="Pfam" id="PF01832">
    <property type="entry name" value="Glucosaminidase"/>
    <property type="match status" value="1"/>
</dbReference>
<dbReference type="AlphaFoldDB" id="A0A2V4A3L1"/>
<evidence type="ECO:0000256" key="1">
    <source>
        <dbReference type="SAM" id="SignalP"/>
    </source>
</evidence>
<feature type="chain" id="PRO_5015879421" description="Mannosyl-glycoprotein endo-beta-N-acetylglucosamidase-like domain-containing protein" evidence="1">
    <location>
        <begin position="23"/>
        <end position="289"/>
    </location>
</feature>
<comment type="caution">
    <text evidence="3">The sequence shown here is derived from an EMBL/GenBank/DDBJ whole genome shotgun (WGS) entry which is preliminary data.</text>
</comment>